<dbReference type="PROSITE" id="PS00018">
    <property type="entry name" value="EF_HAND_1"/>
    <property type="match status" value="1"/>
</dbReference>
<keyword evidence="4" id="KW-1185">Reference proteome</keyword>
<gene>
    <name evidence="3" type="ORF">SNE40_009492</name>
</gene>
<dbReference type="AlphaFoldDB" id="A0AAN8JU82"/>
<evidence type="ECO:0000313" key="3">
    <source>
        <dbReference type="EMBL" id="KAK6181685.1"/>
    </source>
</evidence>
<accession>A0AAN8JU82</accession>
<dbReference type="InterPro" id="IPR011992">
    <property type="entry name" value="EF-hand-dom_pair"/>
</dbReference>
<protein>
    <recommendedName>
        <fullName evidence="2">EF-hand domain-containing protein</fullName>
    </recommendedName>
</protein>
<evidence type="ECO:0000313" key="4">
    <source>
        <dbReference type="Proteomes" id="UP001347796"/>
    </source>
</evidence>
<evidence type="ECO:0000256" key="1">
    <source>
        <dbReference type="ARBA" id="ARBA00022837"/>
    </source>
</evidence>
<dbReference type="PROSITE" id="PS50222">
    <property type="entry name" value="EF_HAND_2"/>
    <property type="match status" value="1"/>
</dbReference>
<feature type="domain" description="EF-hand" evidence="2">
    <location>
        <begin position="40"/>
        <end position="75"/>
    </location>
</feature>
<dbReference type="Proteomes" id="UP001347796">
    <property type="component" value="Unassembled WGS sequence"/>
</dbReference>
<evidence type="ECO:0000259" key="2">
    <source>
        <dbReference type="PROSITE" id="PS50222"/>
    </source>
</evidence>
<dbReference type="Pfam" id="PF13405">
    <property type="entry name" value="EF-hand_6"/>
    <property type="match status" value="1"/>
</dbReference>
<dbReference type="Gene3D" id="1.10.238.10">
    <property type="entry name" value="EF-hand"/>
    <property type="match status" value="1"/>
</dbReference>
<name>A0AAN8JU82_PATCE</name>
<dbReference type="GO" id="GO:0005509">
    <property type="term" value="F:calcium ion binding"/>
    <property type="evidence" value="ECO:0007669"/>
    <property type="project" value="InterPro"/>
</dbReference>
<dbReference type="EMBL" id="JAZGQO010000007">
    <property type="protein sequence ID" value="KAK6181685.1"/>
    <property type="molecule type" value="Genomic_DNA"/>
</dbReference>
<sequence>MANRKIQGEVQKIFDKYTKNFVRRLKRDDAIRMLQTEFSLAESDAEVMFEIFDKDKNNELSLWEFQQFYTCMGLEAKETLNLFHKLEKDESGMVDIEKCFDSMKGMKTAAGQDLEEKDIEMLLKASAGPDKTIDLPKFVSLVTRVKFFKG</sequence>
<dbReference type="SUPFAM" id="SSF47473">
    <property type="entry name" value="EF-hand"/>
    <property type="match status" value="1"/>
</dbReference>
<dbReference type="InterPro" id="IPR002048">
    <property type="entry name" value="EF_hand_dom"/>
</dbReference>
<keyword evidence="1" id="KW-0106">Calcium</keyword>
<dbReference type="InterPro" id="IPR018247">
    <property type="entry name" value="EF_Hand_1_Ca_BS"/>
</dbReference>
<comment type="caution">
    <text evidence="3">The sequence shown here is derived from an EMBL/GenBank/DDBJ whole genome shotgun (WGS) entry which is preliminary data.</text>
</comment>
<proteinExistence type="predicted"/>
<reference evidence="3 4" key="1">
    <citation type="submission" date="2024-01" db="EMBL/GenBank/DDBJ databases">
        <title>The genome of the rayed Mediterranean limpet Patella caerulea (Linnaeus, 1758).</title>
        <authorList>
            <person name="Anh-Thu Weber A."/>
            <person name="Halstead-Nussloch G."/>
        </authorList>
    </citation>
    <scope>NUCLEOTIDE SEQUENCE [LARGE SCALE GENOMIC DNA]</scope>
    <source>
        <strain evidence="3">AATW-2023a</strain>
        <tissue evidence="3">Whole specimen</tissue>
    </source>
</reference>
<organism evidence="3 4">
    <name type="scientific">Patella caerulea</name>
    <name type="common">Rayed Mediterranean limpet</name>
    <dbReference type="NCBI Taxonomy" id="87958"/>
    <lineage>
        <taxon>Eukaryota</taxon>
        <taxon>Metazoa</taxon>
        <taxon>Spiralia</taxon>
        <taxon>Lophotrochozoa</taxon>
        <taxon>Mollusca</taxon>
        <taxon>Gastropoda</taxon>
        <taxon>Patellogastropoda</taxon>
        <taxon>Patelloidea</taxon>
        <taxon>Patellidae</taxon>
        <taxon>Patella</taxon>
    </lineage>
</organism>